<dbReference type="Pfam" id="PF04168">
    <property type="entry name" value="Alpha-E"/>
    <property type="match status" value="1"/>
</dbReference>
<dbReference type="OrthoDB" id="9803532at2"/>
<feature type="compositionally biased region" description="Low complexity" evidence="1">
    <location>
        <begin position="351"/>
        <end position="369"/>
    </location>
</feature>
<feature type="region of interest" description="Disordered" evidence="1">
    <location>
        <begin position="330"/>
        <end position="369"/>
    </location>
</feature>
<dbReference type="PANTHER" id="PTHR34595">
    <property type="entry name" value="BLR5612 PROTEIN"/>
    <property type="match status" value="1"/>
</dbReference>
<dbReference type="EMBL" id="ASRX01000011">
    <property type="protein sequence ID" value="EYF07176.1"/>
    <property type="molecule type" value="Genomic_DNA"/>
</dbReference>
<dbReference type="InterPro" id="IPR051680">
    <property type="entry name" value="ATP-dep_Glu-Cys_Ligase-2"/>
</dbReference>
<dbReference type="AlphaFoldDB" id="A0A017TF10"/>
<dbReference type="InterPro" id="IPR007296">
    <property type="entry name" value="DUF403"/>
</dbReference>
<evidence type="ECO:0000313" key="4">
    <source>
        <dbReference type="Proteomes" id="UP000019678"/>
    </source>
</evidence>
<gene>
    <name evidence="3" type="ORF">CAP_0655</name>
</gene>
<feature type="domain" description="DUF403" evidence="2">
    <location>
        <begin position="1"/>
        <end position="323"/>
    </location>
</feature>
<dbReference type="Proteomes" id="UP000019678">
    <property type="component" value="Unassembled WGS sequence"/>
</dbReference>
<dbReference type="RefSeq" id="WP_063748657.1">
    <property type="nucleotide sequence ID" value="NZ_ASRX01000011.1"/>
</dbReference>
<protein>
    <recommendedName>
        <fullName evidence="2">DUF403 domain-containing protein</fullName>
    </recommendedName>
</protein>
<dbReference type="PANTHER" id="PTHR34595:SF7">
    <property type="entry name" value="SLL1039 PROTEIN"/>
    <property type="match status" value="1"/>
</dbReference>
<proteinExistence type="predicted"/>
<keyword evidence="4" id="KW-1185">Reference proteome</keyword>
<dbReference type="STRING" id="1192034.CAP_0655"/>
<reference evidence="3 4" key="1">
    <citation type="submission" date="2013-05" db="EMBL/GenBank/DDBJ databases">
        <title>Genome assembly of Chondromyces apiculatus DSM 436.</title>
        <authorList>
            <person name="Sharma G."/>
            <person name="Khatri I."/>
            <person name="Kaur C."/>
            <person name="Mayilraj S."/>
            <person name="Subramanian S."/>
        </authorList>
    </citation>
    <scope>NUCLEOTIDE SEQUENCE [LARGE SCALE GENOMIC DNA]</scope>
    <source>
        <strain evidence="3 4">DSM 436</strain>
    </source>
</reference>
<evidence type="ECO:0000313" key="3">
    <source>
        <dbReference type="EMBL" id="EYF07176.1"/>
    </source>
</evidence>
<accession>A0A017TF10</accession>
<comment type="caution">
    <text evidence="3">The sequence shown here is derived from an EMBL/GenBank/DDBJ whole genome shotgun (WGS) entry which is preliminary data.</text>
</comment>
<organism evidence="3 4">
    <name type="scientific">Chondromyces apiculatus DSM 436</name>
    <dbReference type="NCBI Taxonomy" id="1192034"/>
    <lineage>
        <taxon>Bacteria</taxon>
        <taxon>Pseudomonadati</taxon>
        <taxon>Myxococcota</taxon>
        <taxon>Polyangia</taxon>
        <taxon>Polyangiales</taxon>
        <taxon>Polyangiaceae</taxon>
        <taxon>Chondromyces</taxon>
    </lineage>
</organism>
<dbReference type="eggNOG" id="COG2307">
    <property type="taxonomic scope" value="Bacteria"/>
</dbReference>
<evidence type="ECO:0000259" key="2">
    <source>
        <dbReference type="Pfam" id="PF04168"/>
    </source>
</evidence>
<evidence type="ECO:0000256" key="1">
    <source>
        <dbReference type="SAM" id="MobiDB-lite"/>
    </source>
</evidence>
<name>A0A017TF10_9BACT</name>
<sequence length="369" mass="40862">MISRVADHCFWFGRYLERAESMARVLAVTQHLVLDAELTPPEHWRPVLAAFGQEPNFVGQHGKAAAGDGEIVQRYLCFDDDNIASLRRSIAAARDNARSIREVVSLEVWETVNELHLWIASDAAVTGWSVHRHGFYRRVRQLVQLALGLTQSTMLHDTPLDFIWLGVLLERMGQTARTLDVHHLAFAEAAATARNALPAIAAGHQVVETALWLSLLRACSGVEPFMKVNQGRVAGEAVASFLMFEPRFPRSLRHCAHASYMRLADIRPPEHQTLPGGATLDRLQGLVQWVTDKALGHLDLTRLHGMLTYVVEETAIICDGIGRDLLGHVARPSPPASPAQPRSDAYALRLSQPQPQSQPSQSQSWPKGS</sequence>